<dbReference type="PIRSF" id="PIRSF006593">
    <property type="entry name" value="UCP006593"/>
    <property type="match status" value="1"/>
</dbReference>
<dbReference type="OrthoDB" id="9796465at2"/>
<dbReference type="Gene3D" id="3.40.50.10880">
    <property type="entry name" value="Uncharacterised protein PF01937, DUF89, domain 3"/>
    <property type="match status" value="1"/>
</dbReference>
<dbReference type="BioCyc" id="DPIE1322246:BN4_RS01080-MONOMER"/>
<dbReference type="Proteomes" id="UP000011724">
    <property type="component" value="Chromosome"/>
</dbReference>
<keyword evidence="3" id="KW-1185">Reference proteome</keyword>
<sequence>MKTSLDCVPCFFRMALQEARLARPNENALHQDIIMTWSKMLPELDLSVPPPVIASHLSALIKKKTGCGDLYKDDKFKANQRVLALLPSLKKKIDAERDAPNGDPLGLALELAIVGNYIDRGIDLDVDWEAELNSLAGGINPQIFFEFRQKAVAGGQVLILGDNTGEIVLDMLLVEELQSMGCHVTYAVRSQPVINDATLEDAQFVGMTRLCDVVESGVDTPGTVVDRCLPDFLQRMQDADLILAKGQGNFESLEGVWPGIYCAFKVKCQRVADDSGLPFGRSAFCLTSVEGVGHRDGPGGVD</sequence>
<dbReference type="InterPro" id="IPR036075">
    <property type="entry name" value="ARMT-1-like_metal-bd_sf"/>
</dbReference>
<dbReference type="eggNOG" id="COG1578">
    <property type="taxonomic scope" value="Bacteria"/>
</dbReference>
<organism evidence="2 3">
    <name type="scientific">Pseudodesulfovibrio piezophilus (strain DSM 21447 / JCM 15486 / C1TLV30)</name>
    <name type="common">Desulfovibrio piezophilus</name>
    <dbReference type="NCBI Taxonomy" id="1322246"/>
    <lineage>
        <taxon>Bacteria</taxon>
        <taxon>Pseudomonadati</taxon>
        <taxon>Thermodesulfobacteriota</taxon>
        <taxon>Desulfovibrionia</taxon>
        <taxon>Desulfovibrionales</taxon>
        <taxon>Desulfovibrionaceae</taxon>
    </lineage>
</organism>
<reference evidence="2 3" key="1">
    <citation type="journal article" date="2013" name="PLoS ONE">
        <title>The first genomic and proteomic characterization of a deep-sea sulfate reducer: insights into the piezophilic lifestyle of Desulfovibrio piezophilus.</title>
        <authorList>
            <person name="Pradel N."/>
            <person name="Ji B."/>
            <person name="Gimenez G."/>
            <person name="Talla E."/>
            <person name="Lenoble P."/>
            <person name="Garel M."/>
            <person name="Tamburini C."/>
            <person name="Fourquet P."/>
            <person name="Lebrun R."/>
            <person name="Bertin P."/>
            <person name="Denis Y."/>
            <person name="Pophillat M."/>
            <person name="Barbe V."/>
            <person name="Ollivier B."/>
            <person name="Dolla A."/>
        </authorList>
    </citation>
    <scope>NUCLEOTIDE SEQUENCE [LARGE SCALE GENOMIC DNA]</scope>
    <source>
        <strain evidence="3">DSM 10523 / SB164P1</strain>
    </source>
</reference>
<dbReference type="RefSeq" id="WP_015413500.1">
    <property type="nucleotide sequence ID" value="NC_020409.1"/>
</dbReference>
<protein>
    <recommendedName>
        <fullName evidence="1">Damage-control phosphatase ARMT1-like metal-binding domain-containing protein</fullName>
    </recommendedName>
</protein>
<dbReference type="Pfam" id="PF01937">
    <property type="entry name" value="ARMT1-like_dom"/>
    <property type="match status" value="1"/>
</dbReference>
<dbReference type="InterPro" id="IPR014444">
    <property type="entry name" value="PH1575-like"/>
</dbReference>
<proteinExistence type="predicted"/>
<dbReference type="InterPro" id="IPR002791">
    <property type="entry name" value="ARMT1-like_metal-bd"/>
</dbReference>
<evidence type="ECO:0000313" key="2">
    <source>
        <dbReference type="EMBL" id="CCH47445.1"/>
    </source>
</evidence>
<gene>
    <name evidence="2" type="ordered locus">BN4_10205</name>
</gene>
<dbReference type="AlphaFoldDB" id="M1WL89"/>
<dbReference type="PATRIC" id="fig|879567.3.peg.213"/>
<dbReference type="HOGENOM" id="CLU_071520_0_0_7"/>
<name>M1WL89_PSEP2</name>
<feature type="domain" description="Damage-control phosphatase ARMT1-like metal-binding" evidence="1">
    <location>
        <begin position="4"/>
        <end position="276"/>
    </location>
</feature>
<dbReference type="EMBL" id="FO203427">
    <property type="protein sequence ID" value="CCH47445.1"/>
    <property type="molecule type" value="Genomic_DNA"/>
</dbReference>
<evidence type="ECO:0000259" key="1">
    <source>
        <dbReference type="Pfam" id="PF01937"/>
    </source>
</evidence>
<accession>M1WL89</accession>
<dbReference type="STRING" id="1322246.BN4_10205"/>
<dbReference type="Gene3D" id="1.10.285.20">
    <property type="entry name" value="Uncharacterised protein PF01937, DUF89, domain 2"/>
    <property type="match status" value="1"/>
</dbReference>
<evidence type="ECO:0000313" key="3">
    <source>
        <dbReference type="Proteomes" id="UP000011724"/>
    </source>
</evidence>
<dbReference type="KEGG" id="dpi:BN4_10205"/>
<reference evidence="3" key="2">
    <citation type="journal article" date="2013" name="Stand. Genomic Sci.">
        <title>Complete genome sequence of Desulfocapsa sulfexigens, a marine deltaproteobacterium specialized in disproportionating inorganic sulfur compounds.</title>
        <authorList>
            <person name="Finster K.W."/>
            <person name="Kjeldsen K.U."/>
            <person name="Kube M."/>
            <person name="Reinhardt R."/>
            <person name="Mussmann M."/>
            <person name="Amann R."/>
            <person name="Schreiber L."/>
        </authorList>
    </citation>
    <scope>NUCLEOTIDE SEQUENCE [LARGE SCALE GENOMIC DNA]</scope>
    <source>
        <strain evidence="3">DSM 10523 / SB164P1</strain>
    </source>
</reference>
<dbReference type="SUPFAM" id="SSF111321">
    <property type="entry name" value="AF1104-like"/>
    <property type="match status" value="1"/>
</dbReference>